<feature type="region of interest" description="Disordered" evidence="1">
    <location>
        <begin position="1"/>
        <end position="20"/>
    </location>
</feature>
<organism evidence="2 3">
    <name type="scientific">Malus domestica</name>
    <name type="common">Apple</name>
    <name type="synonym">Pyrus malus</name>
    <dbReference type="NCBI Taxonomy" id="3750"/>
    <lineage>
        <taxon>Eukaryota</taxon>
        <taxon>Viridiplantae</taxon>
        <taxon>Streptophyta</taxon>
        <taxon>Embryophyta</taxon>
        <taxon>Tracheophyta</taxon>
        <taxon>Spermatophyta</taxon>
        <taxon>Magnoliopsida</taxon>
        <taxon>eudicotyledons</taxon>
        <taxon>Gunneridae</taxon>
        <taxon>Pentapetalae</taxon>
        <taxon>rosids</taxon>
        <taxon>fabids</taxon>
        <taxon>Rosales</taxon>
        <taxon>Rosaceae</taxon>
        <taxon>Amygdaloideae</taxon>
        <taxon>Maleae</taxon>
        <taxon>Malus</taxon>
    </lineage>
</organism>
<gene>
    <name evidence="2" type="ORF">DVH24_013946</name>
</gene>
<dbReference type="EMBL" id="RDQH01000333">
    <property type="protein sequence ID" value="RXH93370.1"/>
    <property type="molecule type" value="Genomic_DNA"/>
</dbReference>
<evidence type="ECO:0000313" key="3">
    <source>
        <dbReference type="Proteomes" id="UP000290289"/>
    </source>
</evidence>
<dbReference type="AlphaFoldDB" id="A0A498JCX5"/>
<evidence type="ECO:0000313" key="2">
    <source>
        <dbReference type="EMBL" id="RXH93370.1"/>
    </source>
</evidence>
<evidence type="ECO:0000256" key="1">
    <source>
        <dbReference type="SAM" id="MobiDB-lite"/>
    </source>
</evidence>
<dbReference type="Proteomes" id="UP000290289">
    <property type="component" value="Chromosome 7"/>
</dbReference>
<keyword evidence="3" id="KW-1185">Reference proteome</keyword>
<feature type="compositionally biased region" description="Basic and acidic residues" evidence="1">
    <location>
        <begin position="1"/>
        <end position="15"/>
    </location>
</feature>
<sequence length="103" mass="11930">MERKARDSDSEFKDDGDFDSDELSVSLICKFWYWVSMEQEEDDSFFSSFPPYGKNQCHSTANAMHSLKLFHSTVLVVMMQILKEKKTLENEDSFFSSHSPPSS</sequence>
<reference evidence="2 3" key="1">
    <citation type="submission" date="2018-10" db="EMBL/GenBank/DDBJ databases">
        <title>A high-quality apple genome assembly.</title>
        <authorList>
            <person name="Hu J."/>
        </authorList>
    </citation>
    <scope>NUCLEOTIDE SEQUENCE [LARGE SCALE GENOMIC DNA]</scope>
    <source>
        <strain evidence="3">cv. HFTH1</strain>
        <tissue evidence="2">Young leaf</tissue>
    </source>
</reference>
<comment type="caution">
    <text evidence="2">The sequence shown here is derived from an EMBL/GenBank/DDBJ whole genome shotgun (WGS) entry which is preliminary data.</text>
</comment>
<proteinExistence type="predicted"/>
<accession>A0A498JCX5</accession>
<protein>
    <submittedName>
        <fullName evidence="2">Uncharacterized protein</fullName>
    </submittedName>
</protein>
<name>A0A498JCX5_MALDO</name>